<accession>A0ABN5JI82</accession>
<feature type="coiled-coil region" evidence="1">
    <location>
        <begin position="22"/>
        <end position="108"/>
    </location>
</feature>
<evidence type="ECO:0000256" key="2">
    <source>
        <dbReference type="SAM" id="SignalP"/>
    </source>
</evidence>
<dbReference type="InterPro" id="IPR018543">
    <property type="entry name" value="Adhesion_FadA"/>
</dbReference>
<proteinExistence type="predicted"/>
<evidence type="ECO:0000256" key="1">
    <source>
        <dbReference type="SAM" id="Coils"/>
    </source>
</evidence>
<keyword evidence="2" id="KW-0732">Signal</keyword>
<dbReference type="Proteomes" id="UP000241238">
    <property type="component" value="Chromosome"/>
</dbReference>
<dbReference type="InterPro" id="IPR053716">
    <property type="entry name" value="Flag_assembly_chemotaxis_eff"/>
</dbReference>
<evidence type="ECO:0008006" key="5">
    <source>
        <dbReference type="Google" id="ProtNLM"/>
    </source>
</evidence>
<evidence type="ECO:0000313" key="4">
    <source>
        <dbReference type="Proteomes" id="UP000241238"/>
    </source>
</evidence>
<dbReference type="EMBL" id="CP028103">
    <property type="protein sequence ID" value="AVQ31830.1"/>
    <property type="molecule type" value="Genomic_DNA"/>
</dbReference>
<evidence type="ECO:0000313" key="3">
    <source>
        <dbReference type="EMBL" id="AVQ31830.1"/>
    </source>
</evidence>
<keyword evidence="1" id="KW-0175">Coiled coil</keyword>
<organism evidence="3 4">
    <name type="scientific">Fusobacterium varium ATCC 27725</name>
    <dbReference type="NCBI Taxonomy" id="469618"/>
    <lineage>
        <taxon>Bacteria</taxon>
        <taxon>Fusobacteriati</taxon>
        <taxon>Fusobacteriota</taxon>
        <taxon>Fusobacteriia</taxon>
        <taxon>Fusobacteriales</taxon>
        <taxon>Fusobacteriaceae</taxon>
        <taxon>Fusobacterium</taxon>
    </lineage>
</organism>
<reference evidence="4" key="1">
    <citation type="journal article" date="2018" name="MSphere">
        <title>Fusobacterium Genomics Using MinION and Illumina Sequencing Enables Genome Completion and Correction.</title>
        <authorList>
            <person name="Todd S.M."/>
            <person name="Settlage R.E."/>
            <person name="Lahmers K.K."/>
            <person name="Slade D.J."/>
        </authorList>
    </citation>
    <scope>NUCLEOTIDE SEQUENCE [LARGE SCALE GENOMIC DNA]</scope>
    <source>
        <strain evidence="4">ATCC 27725</strain>
    </source>
</reference>
<protein>
    <recommendedName>
        <fullName evidence="5">Adhesion protein FadA</fullName>
    </recommendedName>
</protein>
<dbReference type="Gene3D" id="1.10.287.1700">
    <property type="match status" value="1"/>
</dbReference>
<dbReference type="RefSeq" id="WP_005948187.1">
    <property type="nucleotide sequence ID" value="NZ_CP028103.1"/>
</dbReference>
<gene>
    <name evidence="3" type="ORF">C4N18_11625</name>
</gene>
<sequence length="130" mass="15255">MKKIIILIGTMLITISAFSASVTDFETQMKSLEKEYQLLLKKEDQRYAQEKQIAETAEKTLAEQKNLYKSVAGSLSQLQQMEKYIFYKDDYNQLLNKYQTILKDLEKSMNNQQVIIDNFKQIQLEKEGNK</sequence>
<feature type="signal peptide" evidence="2">
    <location>
        <begin position="1"/>
        <end position="19"/>
    </location>
</feature>
<dbReference type="Pfam" id="PF09403">
    <property type="entry name" value="FadA"/>
    <property type="match status" value="1"/>
</dbReference>
<name>A0ABN5JI82_FUSVA</name>
<dbReference type="GeneID" id="77468644"/>
<feature type="chain" id="PRO_5046850389" description="Adhesion protein FadA" evidence="2">
    <location>
        <begin position="20"/>
        <end position="130"/>
    </location>
</feature>
<keyword evidence="4" id="KW-1185">Reference proteome</keyword>